<dbReference type="Pfam" id="PF18974">
    <property type="entry name" value="DUF5710"/>
    <property type="match status" value="2"/>
</dbReference>
<dbReference type="InterPro" id="IPR012337">
    <property type="entry name" value="RNaseH-like_sf"/>
</dbReference>
<evidence type="ECO:0000256" key="4">
    <source>
        <dbReference type="ARBA" id="ARBA00022722"/>
    </source>
</evidence>
<dbReference type="SUPFAM" id="SSF53098">
    <property type="entry name" value="Ribonuclease H-like"/>
    <property type="match status" value="1"/>
</dbReference>
<feature type="compositionally biased region" description="Gly residues" evidence="8">
    <location>
        <begin position="250"/>
        <end position="262"/>
    </location>
</feature>
<proteinExistence type="inferred from homology"/>
<comment type="similarity">
    <text evidence="2">Belongs to the RNase H family.</text>
</comment>
<evidence type="ECO:0000256" key="3">
    <source>
        <dbReference type="ARBA" id="ARBA00012180"/>
    </source>
</evidence>
<name>A0A6C0LBP2_9ZZZZ</name>
<dbReference type="AlphaFoldDB" id="A0A6C0LBP2"/>
<accession>A0A6C0LBP2</accession>
<keyword evidence="7" id="KW-0378">Hydrolase</keyword>
<keyword evidence="6" id="KW-0255">Endonuclease</keyword>
<dbReference type="GO" id="GO:0004523">
    <property type="term" value="F:RNA-DNA hybrid ribonuclease activity"/>
    <property type="evidence" value="ECO:0007669"/>
    <property type="project" value="UniProtKB-EC"/>
</dbReference>
<dbReference type="Pfam" id="PF00075">
    <property type="entry name" value="RNase_H"/>
    <property type="match status" value="1"/>
</dbReference>
<evidence type="ECO:0000256" key="1">
    <source>
        <dbReference type="ARBA" id="ARBA00000077"/>
    </source>
</evidence>
<dbReference type="InterPro" id="IPR002156">
    <property type="entry name" value="RNaseH_domain"/>
</dbReference>
<feature type="region of interest" description="Disordered" evidence="8">
    <location>
        <begin position="236"/>
        <end position="265"/>
    </location>
</feature>
<protein>
    <recommendedName>
        <fullName evidence="3">ribonuclease H</fullName>
        <ecNumber evidence="3">3.1.26.4</ecNumber>
    </recommendedName>
</protein>
<dbReference type="InterPro" id="IPR050092">
    <property type="entry name" value="RNase_H"/>
</dbReference>
<dbReference type="CDD" id="cd09280">
    <property type="entry name" value="RNase_HI_eukaryote_like"/>
    <property type="match status" value="1"/>
</dbReference>
<dbReference type="PANTHER" id="PTHR10642:SF26">
    <property type="entry name" value="RIBONUCLEASE H1"/>
    <property type="match status" value="1"/>
</dbReference>
<evidence type="ECO:0000259" key="9">
    <source>
        <dbReference type="PROSITE" id="PS50879"/>
    </source>
</evidence>
<dbReference type="GO" id="GO:0003676">
    <property type="term" value="F:nucleic acid binding"/>
    <property type="evidence" value="ECO:0007669"/>
    <property type="project" value="InterPro"/>
</dbReference>
<evidence type="ECO:0000256" key="2">
    <source>
        <dbReference type="ARBA" id="ARBA00005300"/>
    </source>
</evidence>
<dbReference type="EMBL" id="MN740464">
    <property type="protein sequence ID" value="QHU27857.1"/>
    <property type="molecule type" value="Genomic_DNA"/>
</dbReference>
<dbReference type="GO" id="GO:0046872">
    <property type="term" value="F:metal ion binding"/>
    <property type="evidence" value="ECO:0007669"/>
    <property type="project" value="UniProtKB-KW"/>
</dbReference>
<dbReference type="GO" id="GO:0043137">
    <property type="term" value="P:DNA replication, removal of RNA primer"/>
    <property type="evidence" value="ECO:0007669"/>
    <property type="project" value="TreeGrafter"/>
</dbReference>
<dbReference type="InterPro" id="IPR043764">
    <property type="entry name" value="DUF5710"/>
</dbReference>
<reference evidence="10" key="1">
    <citation type="journal article" date="2020" name="Nature">
        <title>Giant virus diversity and host interactions through global metagenomics.</title>
        <authorList>
            <person name="Schulz F."/>
            <person name="Roux S."/>
            <person name="Paez-Espino D."/>
            <person name="Jungbluth S."/>
            <person name="Walsh D.A."/>
            <person name="Denef V.J."/>
            <person name="McMahon K.D."/>
            <person name="Konstantinidis K.T."/>
            <person name="Eloe-Fadrosh E.A."/>
            <person name="Kyrpides N.C."/>
            <person name="Woyke T."/>
        </authorList>
    </citation>
    <scope>NUCLEOTIDE SEQUENCE</scope>
    <source>
        <strain evidence="10">GVMAG-M-3300027769-26</strain>
    </source>
</reference>
<dbReference type="PROSITE" id="PS50879">
    <property type="entry name" value="RNASE_H_1"/>
    <property type="match status" value="1"/>
</dbReference>
<dbReference type="Gene3D" id="3.30.420.10">
    <property type="entry name" value="Ribonuclease H-like superfamily/Ribonuclease H"/>
    <property type="match status" value="1"/>
</dbReference>
<comment type="catalytic activity">
    <reaction evidence="1">
        <text>Endonucleolytic cleavage to 5'-phosphomonoester.</text>
        <dbReference type="EC" id="3.1.26.4"/>
    </reaction>
</comment>
<evidence type="ECO:0000313" key="10">
    <source>
        <dbReference type="EMBL" id="QHU27857.1"/>
    </source>
</evidence>
<sequence length="315" mass="35811">MERIEEEQDIDVYIDGSCINNGKINAKAGYGVFFETDDCRNESNVVQGKQTNNTGELTAMIRALEILKKEIEDKRNINIYTDSEYVMKCSGSYGEKLAKNNWKTKEDKIPPNLKLLQKIYELYHGNKKHIKLHHIKAHTNLSDKHSIGNSQADRLANLAVNPNFEERDEDICGFKNLSVVVASSAKNFINVSYTYKDAVKKLGCKWDMNKKKWYYEDHISEENIKSIKDIENLSLSTEKEKPARNNTGESGAGTGTGAGGASGESSESKRVYIKVAFKNKDAVKKHGCKWDPEKKSWYYFADTDKNKIEEIMKLI</sequence>
<evidence type="ECO:0000256" key="5">
    <source>
        <dbReference type="ARBA" id="ARBA00022723"/>
    </source>
</evidence>
<keyword evidence="5" id="KW-0479">Metal-binding</keyword>
<dbReference type="InterPro" id="IPR036397">
    <property type="entry name" value="RNaseH_sf"/>
</dbReference>
<dbReference type="PANTHER" id="PTHR10642">
    <property type="entry name" value="RIBONUCLEASE H1"/>
    <property type="match status" value="1"/>
</dbReference>
<evidence type="ECO:0000256" key="6">
    <source>
        <dbReference type="ARBA" id="ARBA00022759"/>
    </source>
</evidence>
<keyword evidence="4" id="KW-0540">Nuclease</keyword>
<dbReference type="EC" id="3.1.26.4" evidence="3"/>
<feature type="domain" description="RNase H type-1" evidence="9">
    <location>
        <begin position="6"/>
        <end position="161"/>
    </location>
</feature>
<organism evidence="10">
    <name type="scientific">viral metagenome</name>
    <dbReference type="NCBI Taxonomy" id="1070528"/>
    <lineage>
        <taxon>unclassified sequences</taxon>
        <taxon>metagenomes</taxon>
        <taxon>organismal metagenomes</taxon>
    </lineage>
</organism>
<evidence type="ECO:0000256" key="8">
    <source>
        <dbReference type="SAM" id="MobiDB-lite"/>
    </source>
</evidence>
<evidence type="ECO:0000256" key="7">
    <source>
        <dbReference type="ARBA" id="ARBA00022801"/>
    </source>
</evidence>